<gene>
    <name evidence="2" type="ORF">CH360_03055</name>
    <name evidence="3" type="ORF">CH373_03060</name>
</gene>
<accession>A0A2M9ZSE9</accession>
<organism evidence="3 5">
    <name type="scientific">Leptospira perolatii</name>
    <dbReference type="NCBI Taxonomy" id="2023191"/>
    <lineage>
        <taxon>Bacteria</taxon>
        <taxon>Pseudomonadati</taxon>
        <taxon>Spirochaetota</taxon>
        <taxon>Spirochaetia</taxon>
        <taxon>Leptospirales</taxon>
        <taxon>Leptospiraceae</taxon>
        <taxon>Leptospira</taxon>
    </lineage>
</organism>
<dbReference type="AlphaFoldDB" id="A0A2M9ZSE9"/>
<protein>
    <submittedName>
        <fullName evidence="3">Uncharacterized protein</fullName>
    </submittedName>
</protein>
<dbReference type="Proteomes" id="UP000231990">
    <property type="component" value="Unassembled WGS sequence"/>
</dbReference>
<evidence type="ECO:0000313" key="4">
    <source>
        <dbReference type="Proteomes" id="UP000231962"/>
    </source>
</evidence>
<keyword evidence="4" id="KW-1185">Reference proteome</keyword>
<name>A0A2M9ZSE9_9LEPT</name>
<comment type="caution">
    <text evidence="3">The sequence shown here is derived from an EMBL/GenBank/DDBJ whole genome shotgun (WGS) entry which is preliminary data.</text>
</comment>
<proteinExistence type="predicted"/>
<keyword evidence="1" id="KW-1133">Transmembrane helix</keyword>
<keyword evidence="1" id="KW-0812">Transmembrane</keyword>
<feature type="transmembrane region" description="Helical" evidence="1">
    <location>
        <begin position="6"/>
        <end position="23"/>
    </location>
</feature>
<reference evidence="4 5" key="1">
    <citation type="submission" date="2017-07" db="EMBL/GenBank/DDBJ databases">
        <title>Leptospira spp. isolated from tropical soils.</title>
        <authorList>
            <person name="Thibeaux R."/>
            <person name="Iraola G."/>
            <person name="Ferres I."/>
            <person name="Bierque E."/>
            <person name="Girault D."/>
            <person name="Soupe-Gilbert M.-E."/>
            <person name="Picardeau M."/>
            <person name="Goarant C."/>
        </authorList>
    </citation>
    <scope>NUCLEOTIDE SEQUENCE [LARGE SCALE GENOMIC DNA]</scope>
    <source>
        <strain evidence="3 5">FH1-B-B1</strain>
        <strain evidence="2 4">FH1-B-C1</strain>
    </source>
</reference>
<dbReference type="EMBL" id="NPDZ01000001">
    <property type="protein sequence ID" value="PJZ75018.1"/>
    <property type="molecule type" value="Genomic_DNA"/>
</dbReference>
<evidence type="ECO:0000313" key="5">
    <source>
        <dbReference type="Proteomes" id="UP000231990"/>
    </source>
</evidence>
<dbReference type="Proteomes" id="UP000231962">
    <property type="component" value="Unassembled WGS sequence"/>
</dbReference>
<keyword evidence="1" id="KW-0472">Membrane</keyword>
<sequence length="114" mass="13310">MTWIPAYMISILLYSIILGKVSNVRRKKFTLHEDKLPVIPEGVPTKKVYYNNLIFLTYFLRKNATATTQISFLQSTMSHRKNRRIRKNQILKNGLSVFAMSIDFGSNFYPSFAR</sequence>
<feature type="transmembrane region" description="Helical" evidence="1">
    <location>
        <begin position="90"/>
        <end position="109"/>
    </location>
</feature>
<dbReference type="EMBL" id="NPDY01000001">
    <property type="protein sequence ID" value="PJZ71483.1"/>
    <property type="molecule type" value="Genomic_DNA"/>
</dbReference>
<evidence type="ECO:0000256" key="1">
    <source>
        <dbReference type="SAM" id="Phobius"/>
    </source>
</evidence>
<evidence type="ECO:0000313" key="2">
    <source>
        <dbReference type="EMBL" id="PJZ71483.1"/>
    </source>
</evidence>
<evidence type="ECO:0000313" key="3">
    <source>
        <dbReference type="EMBL" id="PJZ75018.1"/>
    </source>
</evidence>